<dbReference type="Gene3D" id="1.25.40.10">
    <property type="entry name" value="Tetratricopeptide repeat domain"/>
    <property type="match status" value="5"/>
</dbReference>
<dbReference type="Pfam" id="PF01535">
    <property type="entry name" value="PPR"/>
    <property type="match status" value="4"/>
</dbReference>
<dbReference type="NCBIfam" id="TIGR00756">
    <property type="entry name" value="PPR"/>
    <property type="match status" value="5"/>
</dbReference>
<feature type="repeat" description="PPR" evidence="2">
    <location>
        <begin position="269"/>
        <end position="303"/>
    </location>
</feature>
<proteinExistence type="predicted"/>
<dbReference type="InterPro" id="IPR002885">
    <property type="entry name" value="PPR_rpt"/>
</dbReference>
<name>A0A8T2UN38_CERRI</name>
<dbReference type="SUPFAM" id="SSF48452">
    <property type="entry name" value="TPR-like"/>
    <property type="match status" value="1"/>
</dbReference>
<evidence type="ECO:0000313" key="4">
    <source>
        <dbReference type="Proteomes" id="UP000825935"/>
    </source>
</evidence>
<dbReference type="FunFam" id="1.25.40.10:FF:000158">
    <property type="entry name" value="pentatricopeptide repeat-containing protein At2g33680"/>
    <property type="match status" value="1"/>
</dbReference>
<dbReference type="Proteomes" id="UP000825935">
    <property type="component" value="Chromosome 6"/>
</dbReference>
<comment type="caution">
    <text evidence="3">The sequence shown here is derived from an EMBL/GenBank/DDBJ whole genome shotgun (WGS) entry which is preliminary data.</text>
</comment>
<accession>A0A8T2UN38</accession>
<gene>
    <name evidence="3" type="ORF">KP509_06G085600</name>
</gene>
<dbReference type="GO" id="GO:0048731">
    <property type="term" value="P:system development"/>
    <property type="evidence" value="ECO:0007669"/>
    <property type="project" value="UniProtKB-ARBA"/>
</dbReference>
<feature type="repeat" description="PPR" evidence="2">
    <location>
        <begin position="168"/>
        <end position="202"/>
    </location>
</feature>
<evidence type="ECO:0008006" key="5">
    <source>
        <dbReference type="Google" id="ProtNLM"/>
    </source>
</evidence>
<dbReference type="GO" id="GO:0009451">
    <property type="term" value="P:RNA modification"/>
    <property type="evidence" value="ECO:0007669"/>
    <property type="project" value="InterPro"/>
</dbReference>
<dbReference type="PROSITE" id="PS51375">
    <property type="entry name" value="PPR"/>
    <property type="match status" value="5"/>
</dbReference>
<dbReference type="GO" id="GO:0003723">
    <property type="term" value="F:RNA binding"/>
    <property type="evidence" value="ECO:0007669"/>
    <property type="project" value="InterPro"/>
</dbReference>
<keyword evidence="4" id="KW-1185">Reference proteome</keyword>
<evidence type="ECO:0000256" key="1">
    <source>
        <dbReference type="ARBA" id="ARBA00022737"/>
    </source>
</evidence>
<dbReference type="InterPro" id="IPR046960">
    <property type="entry name" value="PPR_At4g14850-like_plant"/>
</dbReference>
<dbReference type="AlphaFoldDB" id="A0A8T2UN38"/>
<dbReference type="PANTHER" id="PTHR24015:SF548">
    <property type="entry name" value="OS08G0340900 PROTEIN"/>
    <property type="match status" value="1"/>
</dbReference>
<dbReference type="Pfam" id="PF13041">
    <property type="entry name" value="PPR_2"/>
    <property type="match status" value="3"/>
</dbReference>
<feature type="repeat" description="PPR" evidence="2">
    <location>
        <begin position="67"/>
        <end position="101"/>
    </location>
</feature>
<dbReference type="FunFam" id="1.25.40.10:FF:000073">
    <property type="entry name" value="Pentatricopeptide repeat-containing protein chloroplastic"/>
    <property type="match status" value="1"/>
</dbReference>
<feature type="repeat" description="PPR" evidence="2">
    <location>
        <begin position="471"/>
        <end position="505"/>
    </location>
</feature>
<reference evidence="3" key="1">
    <citation type="submission" date="2021-08" db="EMBL/GenBank/DDBJ databases">
        <title>WGS assembly of Ceratopteris richardii.</title>
        <authorList>
            <person name="Marchant D.B."/>
            <person name="Chen G."/>
            <person name="Jenkins J."/>
            <person name="Shu S."/>
            <person name="Leebens-Mack J."/>
            <person name="Grimwood J."/>
            <person name="Schmutz J."/>
            <person name="Soltis P."/>
            <person name="Soltis D."/>
            <person name="Chen Z.-H."/>
        </authorList>
    </citation>
    <scope>NUCLEOTIDE SEQUENCE</scope>
    <source>
        <strain evidence="3">Whitten #5841</strain>
        <tissue evidence="3">Leaf</tissue>
    </source>
</reference>
<feature type="repeat" description="PPR" evidence="2">
    <location>
        <begin position="370"/>
        <end position="404"/>
    </location>
</feature>
<dbReference type="OrthoDB" id="1871818at2759"/>
<protein>
    <recommendedName>
        <fullName evidence="5">Pentatricopeptide repeat-containing protein</fullName>
    </recommendedName>
</protein>
<keyword evidence="1" id="KW-0677">Repeat</keyword>
<organism evidence="3 4">
    <name type="scientific">Ceratopteris richardii</name>
    <name type="common">Triangle waterfern</name>
    <dbReference type="NCBI Taxonomy" id="49495"/>
    <lineage>
        <taxon>Eukaryota</taxon>
        <taxon>Viridiplantae</taxon>
        <taxon>Streptophyta</taxon>
        <taxon>Embryophyta</taxon>
        <taxon>Tracheophyta</taxon>
        <taxon>Polypodiopsida</taxon>
        <taxon>Polypodiidae</taxon>
        <taxon>Polypodiales</taxon>
        <taxon>Pteridineae</taxon>
        <taxon>Pteridaceae</taxon>
        <taxon>Parkerioideae</taxon>
        <taxon>Ceratopteris</taxon>
    </lineage>
</organism>
<dbReference type="FunFam" id="1.25.40.10:FF:000031">
    <property type="entry name" value="Pentatricopeptide repeat-containing protein mitochondrial"/>
    <property type="match status" value="2"/>
</dbReference>
<sequence length="642" mass="71184">MDISRERIYFLLQRCKDLAGARHLHAHMLTSGLCSISVLADHLIRIFTSCQSLLEANLVFCGTLHPTVFTWNSMIAAHTSLGQSKVAIRLYFQMQEAGIRPDKYIYTGVLRACADTGVLDLGIYIHNLVVEYGLESDVVVGSSLILLYFKCGAAYDAIRIFSKLTSRNTISWNTVISYCNEHGYSDVALVLYEEMQQHGIKPEASTYSSILKACGSTGALDQGKLIHGQLLRSGHESNVIVSSTLVDMYSKCGDLTIAREIFEKTTNRDIMSWGAMLSGYVDQGKYQSALELYANFLQEHITPNNIIFVCILKACVRVGTIEDACYIHHHIVGIGGELDNAVGNILVDMYASCGSLNEALKLFTTMPEKGVIAWNTIIGAYAEHGQGKNALMLYSQMQKSLVKPDKVTYLSILKACVTMGASCLGRMIHHQILEDSLDLDTSIVSSLVDMYAKCGGLQEALILFEELPDKNIISWGILINGYVQQGYHEMVDQCIRHMIQQGLIPTPIIYVNVFASCSHAGRVEDTKKYLNSMVVAHGVSPTEEHFNCMIDVFGRAGCLIEGKKLLQSMPMDANITCWMSLLAACGTYGDIDLAKQSFDELVRMDPDYASAYILMSKIYTDMDMQENADNIIEQMRSLTFKG</sequence>
<evidence type="ECO:0000256" key="2">
    <source>
        <dbReference type="PROSITE-ProRule" id="PRU00708"/>
    </source>
</evidence>
<evidence type="ECO:0000313" key="3">
    <source>
        <dbReference type="EMBL" id="KAH7435960.1"/>
    </source>
</evidence>
<dbReference type="PANTHER" id="PTHR24015">
    <property type="entry name" value="OS07G0578800 PROTEIN-RELATED"/>
    <property type="match status" value="1"/>
</dbReference>
<dbReference type="EMBL" id="CM035411">
    <property type="protein sequence ID" value="KAH7435960.1"/>
    <property type="molecule type" value="Genomic_DNA"/>
</dbReference>
<dbReference type="Pfam" id="PF13812">
    <property type="entry name" value="PPR_3"/>
    <property type="match status" value="1"/>
</dbReference>
<dbReference type="InterPro" id="IPR011990">
    <property type="entry name" value="TPR-like_helical_dom_sf"/>
</dbReference>